<accession>A0A6J4WPX6</accession>
<comment type="caution">
    <text evidence="2">The sequence shown here is derived from an EMBL/GenBank/DDBJ whole genome shotgun (WGS) entry which is preliminary data.</text>
</comment>
<evidence type="ECO:0000313" key="3">
    <source>
        <dbReference type="Proteomes" id="UP000480222"/>
    </source>
</evidence>
<proteinExistence type="predicted"/>
<dbReference type="Proteomes" id="UP000480222">
    <property type="component" value="Unassembled WGS sequence"/>
</dbReference>
<gene>
    <name evidence="2" type="ORF">CIP107547_02421</name>
</gene>
<keyword evidence="1" id="KW-1133">Transmembrane helix</keyword>
<protein>
    <recommendedName>
        <fullName evidence="4">ABC transporter permease</fullName>
    </recommendedName>
</protein>
<evidence type="ECO:0008006" key="4">
    <source>
        <dbReference type="Google" id="ProtNLM"/>
    </source>
</evidence>
<organism evidence="2 3">
    <name type="scientific">Corynebacterium diphtheriae</name>
    <dbReference type="NCBI Taxonomy" id="1717"/>
    <lineage>
        <taxon>Bacteria</taxon>
        <taxon>Bacillati</taxon>
        <taxon>Actinomycetota</taxon>
        <taxon>Actinomycetes</taxon>
        <taxon>Mycobacteriales</taxon>
        <taxon>Corynebacteriaceae</taxon>
        <taxon>Corynebacterium</taxon>
    </lineage>
</organism>
<keyword evidence="1" id="KW-0472">Membrane</keyword>
<feature type="transmembrane region" description="Helical" evidence="1">
    <location>
        <begin position="12"/>
        <end position="44"/>
    </location>
</feature>
<name>A0A6J4WPX6_CORDP</name>
<dbReference type="EMBL" id="CADDAV010000034">
    <property type="protein sequence ID" value="CAB0623544.1"/>
    <property type="molecule type" value="Genomic_DNA"/>
</dbReference>
<evidence type="ECO:0000256" key="1">
    <source>
        <dbReference type="SAM" id="Phobius"/>
    </source>
</evidence>
<feature type="transmembrane region" description="Helical" evidence="1">
    <location>
        <begin position="56"/>
        <end position="82"/>
    </location>
</feature>
<dbReference type="AlphaFoldDB" id="A0A6J4WPX6"/>
<reference evidence="2 3" key="1">
    <citation type="submission" date="2020-02" db="EMBL/GenBank/DDBJ databases">
        <authorList>
            <person name="Brisse S."/>
        </authorList>
    </citation>
    <scope>NUCLEOTIDE SEQUENCE [LARGE SCALE GENOMIC DNA]</scope>
    <source>
        <strain evidence="2">CIP107547</strain>
    </source>
</reference>
<keyword evidence="1" id="KW-0812">Transmembrane</keyword>
<sequence length="86" mass="8770">MTSVISLLAEQPVLLVALLIGIGMALGSISLGAAAVLFLAATIVGTISSGIDQLLVILYAMLALSILVAILGIINTLALNVIERKQ</sequence>
<evidence type="ECO:0000313" key="2">
    <source>
        <dbReference type="EMBL" id="CAB0623544.1"/>
    </source>
</evidence>